<reference evidence="2" key="2">
    <citation type="submission" date="2021-04" db="EMBL/GenBank/DDBJ databases">
        <authorList>
            <person name="Gilroy R."/>
        </authorList>
    </citation>
    <scope>NUCLEOTIDE SEQUENCE</scope>
    <source>
        <strain evidence="2">ChiHjej13B12-24818</strain>
    </source>
</reference>
<organism evidence="2 3">
    <name type="scientific">Candidatus Brachybacterium merdavium</name>
    <dbReference type="NCBI Taxonomy" id="2838513"/>
    <lineage>
        <taxon>Bacteria</taxon>
        <taxon>Bacillati</taxon>
        <taxon>Actinomycetota</taxon>
        <taxon>Actinomycetes</taxon>
        <taxon>Micrococcales</taxon>
        <taxon>Dermabacteraceae</taxon>
        <taxon>Brachybacterium</taxon>
    </lineage>
</organism>
<keyword evidence="1" id="KW-1133">Transmembrane helix</keyword>
<proteinExistence type="predicted"/>
<evidence type="ECO:0000313" key="3">
    <source>
        <dbReference type="Proteomes" id="UP000823823"/>
    </source>
</evidence>
<feature type="transmembrane region" description="Helical" evidence="1">
    <location>
        <begin position="110"/>
        <end position="128"/>
    </location>
</feature>
<name>A0A9D2RQD2_9MICO</name>
<keyword evidence="1" id="KW-0812">Transmembrane</keyword>
<feature type="transmembrane region" description="Helical" evidence="1">
    <location>
        <begin position="12"/>
        <end position="32"/>
    </location>
</feature>
<protein>
    <submittedName>
        <fullName evidence="2">Tryptophan-rich sensory protein</fullName>
    </submittedName>
</protein>
<gene>
    <name evidence="2" type="ORF">H9786_09980</name>
</gene>
<dbReference type="PANTHER" id="PTHR33802">
    <property type="entry name" value="SI:CH211-161H7.5-RELATED"/>
    <property type="match status" value="1"/>
</dbReference>
<dbReference type="Proteomes" id="UP000823823">
    <property type="component" value="Unassembled WGS sequence"/>
</dbReference>
<evidence type="ECO:0000256" key="1">
    <source>
        <dbReference type="SAM" id="Phobius"/>
    </source>
</evidence>
<dbReference type="PANTHER" id="PTHR33802:SF1">
    <property type="entry name" value="XK-RELATED PROTEIN"/>
    <property type="match status" value="1"/>
</dbReference>
<dbReference type="InterPro" id="IPR038330">
    <property type="entry name" value="TspO/MBR-related_sf"/>
</dbReference>
<evidence type="ECO:0000313" key="2">
    <source>
        <dbReference type="EMBL" id="HJB10837.1"/>
    </source>
</evidence>
<reference evidence="2" key="1">
    <citation type="journal article" date="2021" name="PeerJ">
        <title>Extensive microbial diversity within the chicken gut microbiome revealed by metagenomics and culture.</title>
        <authorList>
            <person name="Gilroy R."/>
            <person name="Ravi A."/>
            <person name="Getino M."/>
            <person name="Pursley I."/>
            <person name="Horton D.L."/>
            <person name="Alikhan N.F."/>
            <person name="Baker D."/>
            <person name="Gharbi K."/>
            <person name="Hall N."/>
            <person name="Watson M."/>
            <person name="Adriaenssens E.M."/>
            <person name="Foster-Nyarko E."/>
            <person name="Jarju S."/>
            <person name="Secka A."/>
            <person name="Antonio M."/>
            <person name="Oren A."/>
            <person name="Chaudhuri R.R."/>
            <person name="La Ragione R."/>
            <person name="Hildebrand F."/>
            <person name="Pallen M.J."/>
        </authorList>
    </citation>
    <scope>NUCLEOTIDE SEQUENCE</scope>
    <source>
        <strain evidence="2">ChiHjej13B12-24818</strain>
    </source>
</reference>
<sequence>MTRTTRRPVARQVSVSVSFVLMVMGSVIGVGALGGSPISEAAGGLLGTDATYIAPASPAFTLWSVIYAGLGAYTLWQWWDRTDQRRIAGLAIASMLLNAAWILVIQAGIIELSVLVIVALLVVLAVMFRRMTPAAGGLQRLVVDGTFGLYLGWLCVATCANIAAALAGAGFAGWGMPEVLAIAVLTVAAVVGIALALARRGTLAAPLALAWGLGWIAVARGTEQPASMPVALAAAALAVLVVATAVVLAIARRR</sequence>
<feature type="transmembrane region" description="Helical" evidence="1">
    <location>
        <begin position="228"/>
        <end position="251"/>
    </location>
</feature>
<feature type="transmembrane region" description="Helical" evidence="1">
    <location>
        <begin position="203"/>
        <end position="222"/>
    </location>
</feature>
<feature type="transmembrane region" description="Helical" evidence="1">
    <location>
        <begin position="179"/>
        <end position="198"/>
    </location>
</feature>
<keyword evidence="1" id="KW-0472">Membrane</keyword>
<comment type="caution">
    <text evidence="2">The sequence shown here is derived from an EMBL/GenBank/DDBJ whole genome shotgun (WGS) entry which is preliminary data.</text>
</comment>
<dbReference type="Gene3D" id="1.20.1260.100">
    <property type="entry name" value="TspO/MBR protein"/>
    <property type="match status" value="1"/>
</dbReference>
<accession>A0A9D2RQD2</accession>
<feature type="transmembrane region" description="Helical" evidence="1">
    <location>
        <begin position="149"/>
        <end position="173"/>
    </location>
</feature>
<feature type="transmembrane region" description="Helical" evidence="1">
    <location>
        <begin position="52"/>
        <end position="75"/>
    </location>
</feature>
<dbReference type="AlphaFoldDB" id="A0A9D2RQD2"/>
<dbReference type="EMBL" id="DWZH01000079">
    <property type="protein sequence ID" value="HJB10837.1"/>
    <property type="molecule type" value="Genomic_DNA"/>
</dbReference>
<feature type="transmembrane region" description="Helical" evidence="1">
    <location>
        <begin position="87"/>
        <end position="104"/>
    </location>
</feature>